<sequence>MFMRSTTGNPSTSFSTQAQQTAMQQLGLWGPIGGVRPSTRTVPRSRRQRPGRSHYLNEPLNLADKIFPVTAIHVAQTIDILSLASNLFTNENTSPATKPTLKKEMFGKNSIVIRLAPSTEDPDRPRFIAIFRFGSVVFLNVSPRETAEIVDEIKAKHCKGAVLQGIPRKEQFGVLVDHSFASHADAMYAKYANSDKSTEDGYAVVTGDYCVVPELDMNGFAVISNIMAQTVALDTYNDSVDDLLSNFTSVNSSVTKTGHLTSADKNFLFKTVAQNNSIFIDMISKIRIKDRSDTAWNLTKYEKIHYGLKDEFELDDRFDMIETKLAFIQQNSKFFLEVLQHQKTNSLEWIIVLLITLECGLMCVEMSGMGEVFFSRLGSMF</sequence>
<evidence type="ECO:0000259" key="3">
    <source>
        <dbReference type="Pfam" id="PF02582"/>
    </source>
</evidence>
<dbReference type="AlphaFoldDB" id="A0A8J9S0Q8"/>
<feature type="region of interest" description="Disordered" evidence="2">
    <location>
        <begin position="29"/>
        <end position="55"/>
    </location>
</feature>
<accession>A0A8J9S0Q8</accession>
<dbReference type="PANTHER" id="PTHR16255">
    <property type="entry name" value="REQUIRED FOR MEIOTIC NUCLEAR DIVISION PROTEIN 1 HOMOLOG"/>
    <property type="match status" value="1"/>
</dbReference>
<evidence type="ECO:0000313" key="4">
    <source>
        <dbReference type="EMBL" id="CAG9278396.1"/>
    </source>
</evidence>
<comment type="similarity">
    <text evidence="1">Belongs to the RMD1/sif2 family.</text>
</comment>
<dbReference type="GO" id="GO:0005739">
    <property type="term" value="C:mitochondrion"/>
    <property type="evidence" value="ECO:0007669"/>
    <property type="project" value="UniProtKB-ARBA"/>
</dbReference>
<evidence type="ECO:0000256" key="1">
    <source>
        <dbReference type="ARBA" id="ARBA00008306"/>
    </source>
</evidence>
<proteinExistence type="inferred from homology"/>
<dbReference type="EMBL" id="OU594951">
    <property type="protein sequence ID" value="CAG9278396.1"/>
    <property type="molecule type" value="Genomic_DNA"/>
</dbReference>
<name>A0A8J9S0Q8_PHATR</name>
<protein>
    <recommendedName>
        <fullName evidence="3">DUF155 domain-containing protein</fullName>
    </recommendedName>
</protein>
<dbReference type="PANTHER" id="PTHR16255:SF6">
    <property type="entry name" value="PROTEIN RETARDED ROOT GROWTH-LIKE"/>
    <property type="match status" value="1"/>
</dbReference>
<organism evidence="4">
    <name type="scientific">Phaeodactylum tricornutum</name>
    <name type="common">Diatom</name>
    <dbReference type="NCBI Taxonomy" id="2850"/>
    <lineage>
        <taxon>Eukaryota</taxon>
        <taxon>Sar</taxon>
        <taxon>Stramenopiles</taxon>
        <taxon>Ochrophyta</taxon>
        <taxon>Bacillariophyta</taxon>
        <taxon>Bacillariophyceae</taxon>
        <taxon>Bacillariophycidae</taxon>
        <taxon>Naviculales</taxon>
        <taxon>Phaeodactylaceae</taxon>
        <taxon>Phaeodactylum</taxon>
    </lineage>
</organism>
<dbReference type="Proteomes" id="UP000836788">
    <property type="component" value="Chromosome 10"/>
</dbReference>
<dbReference type="Pfam" id="PF02582">
    <property type="entry name" value="DUF155"/>
    <property type="match status" value="1"/>
</dbReference>
<feature type="domain" description="DUF155" evidence="3">
    <location>
        <begin position="128"/>
        <end position="321"/>
    </location>
</feature>
<reference evidence="4" key="1">
    <citation type="submission" date="2022-02" db="EMBL/GenBank/DDBJ databases">
        <authorList>
            <person name="Giguere J D."/>
        </authorList>
    </citation>
    <scope>NUCLEOTIDE SEQUENCE</scope>
    <source>
        <strain evidence="4">CCAP 1055/1</strain>
    </source>
</reference>
<gene>
    <name evidence="4" type="ORF">PTTT1_LOCUS6787</name>
</gene>
<feature type="region of interest" description="Disordered" evidence="2">
    <location>
        <begin position="1"/>
        <end position="20"/>
    </location>
</feature>
<dbReference type="OMA" id="PRINQTL"/>
<feature type="compositionally biased region" description="Basic residues" evidence="2">
    <location>
        <begin position="43"/>
        <end position="52"/>
    </location>
</feature>
<dbReference type="InterPro" id="IPR051624">
    <property type="entry name" value="RMD1/Sad1-interacting"/>
</dbReference>
<dbReference type="InterPro" id="IPR003734">
    <property type="entry name" value="DUF155"/>
</dbReference>
<evidence type="ECO:0000256" key="2">
    <source>
        <dbReference type="SAM" id="MobiDB-lite"/>
    </source>
</evidence>